<dbReference type="EMBL" id="ABWN01000030">
    <property type="protein sequence ID" value="EFF68149.1"/>
    <property type="molecule type" value="Genomic_DNA"/>
</dbReference>
<keyword evidence="2" id="KW-1185">Reference proteome</keyword>
<proteinExistence type="predicted"/>
<reference evidence="1 2" key="1">
    <citation type="submission" date="2010-02" db="EMBL/GenBank/DDBJ databases">
        <authorList>
            <person name="Weinstock G."/>
            <person name="Sodergren E."/>
            <person name="Clifton S."/>
            <person name="Fulton L."/>
            <person name="Fulton B."/>
            <person name="Courtney L."/>
            <person name="Fronick C."/>
            <person name="Harrison M."/>
            <person name="Strong C."/>
            <person name="Farmer C."/>
            <person name="Delahaunty K."/>
            <person name="Markovic C."/>
            <person name="Hall O."/>
            <person name="Minx P."/>
            <person name="Tomlinson C."/>
            <person name="Mitreva M."/>
            <person name="Nelson J."/>
            <person name="Hou S."/>
            <person name="Wollam A."/>
            <person name="Pepin K.H."/>
            <person name="Johnson M."/>
            <person name="Bhonagiri V."/>
            <person name="Zhang X."/>
            <person name="Suruliraj S."/>
            <person name="Warren W."/>
            <person name="Chinwalla A."/>
            <person name="Mardis E.R."/>
            <person name="Wilson R.K."/>
        </authorList>
    </citation>
    <scope>NUCLEOTIDE SEQUENCE [LARGE SCALE GENOMIC DNA]</scope>
    <source>
        <strain evidence="1 2">DSM 2876</strain>
    </source>
</reference>
<evidence type="ECO:0000313" key="2">
    <source>
        <dbReference type="Proteomes" id="UP000006238"/>
    </source>
</evidence>
<evidence type="ECO:0008006" key="3">
    <source>
        <dbReference type="Google" id="ProtNLM"/>
    </source>
</evidence>
<comment type="caution">
    <text evidence="1">The sequence shown here is derived from an EMBL/GenBank/DDBJ whole genome shotgun (WGS) entry which is preliminary data.</text>
</comment>
<accession>D4S001</accession>
<evidence type="ECO:0000313" key="1">
    <source>
        <dbReference type="EMBL" id="EFF68149.1"/>
    </source>
</evidence>
<name>D4S001_9FIRM</name>
<protein>
    <recommendedName>
        <fullName evidence="3">MarR family transcriptional regulator</fullName>
    </recommendedName>
</protein>
<organism evidence="1 2">
    <name type="scientific">Eshraghiella crossota DSM 2876</name>
    <dbReference type="NCBI Taxonomy" id="511680"/>
    <lineage>
        <taxon>Bacteria</taxon>
        <taxon>Bacillati</taxon>
        <taxon>Bacillota</taxon>
        <taxon>Clostridia</taxon>
        <taxon>Lachnospirales</taxon>
        <taxon>Lachnospiraceae</taxon>
        <taxon>Eshraghiella</taxon>
    </lineage>
</organism>
<sequence length="313" mass="36303">MRGMFTSVFGLPIKYEAWNLQNSLPIYITESYDFYTAYIGNKRCIMLAPTEELSTLPALKKQIAKIQQVDNVPVVFKLATVSNYRRKSFIENNIAFITEKQVFLPFIGTLLTDEKEHRKPAEKFVYSTQQLFLLYLYGKKKRLYISEAGKILPFTAMTLTRAVRQLKATDLFIVAKDGVNKIIESKYNRYELFEKSKVYLSTPVRKAGYIEKTQVTEDMVFAGETALSEKTMLNPNRVVTYAISEKDYDTTLLTEELIDPDKQVRLELWAYDPKCYSENNSADDISVILSFENTNDERIEEAVDELLERRLRE</sequence>
<dbReference type="HOGENOM" id="CLU_070332_0_0_9"/>
<gene>
    <name evidence="1" type="ORF">BUTYVIB_01417</name>
</gene>
<dbReference type="AlphaFoldDB" id="D4S001"/>
<dbReference type="Proteomes" id="UP000006238">
    <property type="component" value="Unassembled WGS sequence"/>
</dbReference>
<dbReference type="eggNOG" id="COG1846">
    <property type="taxonomic scope" value="Bacteria"/>
</dbReference>